<proteinExistence type="predicted"/>
<dbReference type="Gramene" id="TraesJAG3D03G01822170.1">
    <property type="protein sequence ID" value="TraesJAG3D03G01822170.1"/>
    <property type="gene ID" value="TraesJAG3D03G01822170"/>
</dbReference>
<dbReference type="OrthoDB" id="625245at2759"/>
<dbReference type="InterPro" id="IPR056594">
    <property type="entry name" value="AT5G49610-like_b-prop"/>
</dbReference>
<accession>A0A3B6GKZ5</accession>
<keyword evidence="3" id="KW-1185">Reference proteome</keyword>
<dbReference type="Gramene" id="TraesCS3D02G062700.2">
    <property type="protein sequence ID" value="TraesCS3D02G062700.2"/>
    <property type="gene ID" value="TraesCS3D02G062700"/>
</dbReference>
<evidence type="ECO:0000313" key="2">
    <source>
        <dbReference type="EnsemblPlants" id="TraesCS3D02G062700.2"/>
    </source>
</evidence>
<reference evidence="2" key="1">
    <citation type="submission" date="2018-08" db="EMBL/GenBank/DDBJ databases">
        <authorList>
            <person name="Rossello M."/>
        </authorList>
    </citation>
    <scope>NUCLEOTIDE SEQUENCE [LARGE SCALE GENOMIC DNA]</scope>
    <source>
        <strain evidence="2">cv. Chinese Spring</strain>
    </source>
</reference>
<reference evidence="2" key="2">
    <citation type="submission" date="2018-10" db="UniProtKB">
        <authorList>
            <consortium name="EnsemblPlants"/>
        </authorList>
    </citation>
    <scope>IDENTIFICATION</scope>
</reference>
<name>A0A3B6GKZ5_WHEAT</name>
<gene>
    <name evidence="2" type="primary">LOC123077066</name>
</gene>
<dbReference type="PANTHER" id="PTHR33186">
    <property type="entry name" value="OS10G0136150 PROTEIN-RELATED"/>
    <property type="match status" value="1"/>
</dbReference>
<dbReference type="Pfam" id="PF23635">
    <property type="entry name" value="Beta-prop_AT5G49610-like"/>
    <property type="match status" value="1"/>
</dbReference>
<evidence type="ECO:0000313" key="3">
    <source>
        <dbReference type="Proteomes" id="UP000019116"/>
    </source>
</evidence>
<dbReference type="GeneID" id="123077066"/>
<dbReference type="STRING" id="4565.A0A3B6GKZ5"/>
<dbReference type="RefSeq" id="XP_044355202.1">
    <property type="nucleotide sequence ID" value="XM_044499267.1"/>
</dbReference>
<dbReference type="Gramene" id="TraesSTA3D03G01808300.1">
    <property type="protein sequence ID" value="TraesSTA3D03G01808300.1"/>
    <property type="gene ID" value="TraesSTA3D03G01808300"/>
</dbReference>
<dbReference type="Proteomes" id="UP000019116">
    <property type="component" value="Chromosome 3D"/>
</dbReference>
<dbReference type="PANTHER" id="PTHR33186:SF18">
    <property type="entry name" value="OS10G0136150 PROTEIN"/>
    <property type="match status" value="1"/>
</dbReference>
<organism evidence="2">
    <name type="scientific">Triticum aestivum</name>
    <name type="common">Wheat</name>
    <dbReference type="NCBI Taxonomy" id="4565"/>
    <lineage>
        <taxon>Eukaryota</taxon>
        <taxon>Viridiplantae</taxon>
        <taxon>Streptophyta</taxon>
        <taxon>Embryophyta</taxon>
        <taxon>Tracheophyta</taxon>
        <taxon>Spermatophyta</taxon>
        <taxon>Magnoliopsida</taxon>
        <taxon>Liliopsida</taxon>
        <taxon>Poales</taxon>
        <taxon>Poaceae</taxon>
        <taxon>BOP clade</taxon>
        <taxon>Pooideae</taxon>
        <taxon>Triticodae</taxon>
        <taxon>Triticeae</taxon>
        <taxon>Triticinae</taxon>
        <taxon>Triticum</taxon>
    </lineage>
</organism>
<evidence type="ECO:0000259" key="1">
    <source>
        <dbReference type="Pfam" id="PF23635"/>
    </source>
</evidence>
<sequence length="318" mass="35282">MDRPDRIPRSRFDLHLRDRSKGMLQLLDCRHGRVLTFTYNRPNEVIVSDPITGGQRRIALPPEFVGRRFNGAVLCASVHHDHMHGSCHSSPFNVVLISDNGAYDPPITCVYSSETGIWGDIISATVPCHLFDEGISGLLVDNALYWLLESISDGMLKFDLDEQSLAVISGPPVIDADFPRGSHWIIQAEDGAVGFTILSCPQLQMWQRNINCYGVATWVLWKTIDMCTILGLPKQIQGEEADERNILGCLEDSDEIILSVGRAAYVVQLKSMKSRKLCENGSHTLYHSFKSFYPPGTSIAGGFDGAEMMHDSQGNCLV</sequence>
<dbReference type="RefSeq" id="XP_044355203.1">
    <property type="nucleotide sequence ID" value="XM_044499268.1"/>
</dbReference>
<feature type="domain" description="F-box protein AT5G49610-like beta-propeller" evidence="1">
    <location>
        <begin position="26"/>
        <end position="282"/>
    </location>
</feature>
<dbReference type="AlphaFoldDB" id="A0A3B6GKZ5"/>
<dbReference type="Gramene" id="TraesCS3D03G0120100.2">
    <property type="protein sequence ID" value="TraesCS3D03G0120100.2.CDS"/>
    <property type="gene ID" value="TraesCS3D03G0120100"/>
</dbReference>
<dbReference type="Gramene" id="TraesLDM3D03G01811610.1">
    <property type="protein sequence ID" value="TraesLDM3D03G01811610.1"/>
    <property type="gene ID" value="TraesLDM3D03G01811610"/>
</dbReference>
<dbReference type="EnsemblPlants" id="TraesCS3D02G062700.2">
    <property type="protein sequence ID" value="TraesCS3D02G062700.2"/>
    <property type="gene ID" value="TraesCS3D02G062700"/>
</dbReference>
<protein>
    <recommendedName>
        <fullName evidence="1">F-box protein AT5G49610-like beta-propeller domain-containing protein</fullName>
    </recommendedName>
</protein>